<dbReference type="RefSeq" id="WP_190946955.1">
    <property type="nucleotide sequence ID" value="NZ_JACJSI010000410.1"/>
</dbReference>
<evidence type="ECO:0000313" key="4">
    <source>
        <dbReference type="Proteomes" id="UP000623440"/>
    </source>
</evidence>
<dbReference type="InterPro" id="IPR014001">
    <property type="entry name" value="Helicase_ATP-bd"/>
</dbReference>
<dbReference type="GO" id="GO:0004386">
    <property type="term" value="F:helicase activity"/>
    <property type="evidence" value="ECO:0007669"/>
    <property type="project" value="UniProtKB-KW"/>
</dbReference>
<dbReference type="Proteomes" id="UP000623440">
    <property type="component" value="Unassembled WGS sequence"/>
</dbReference>
<organism evidence="3 4">
    <name type="scientific">Nostoc flagelliforme FACHB-838</name>
    <dbReference type="NCBI Taxonomy" id="2692904"/>
    <lineage>
        <taxon>Bacteria</taxon>
        <taxon>Bacillati</taxon>
        <taxon>Cyanobacteriota</taxon>
        <taxon>Cyanophyceae</taxon>
        <taxon>Nostocales</taxon>
        <taxon>Nostocaceae</taxon>
        <taxon>Nostoc</taxon>
    </lineage>
</organism>
<dbReference type="Pfam" id="PF04851">
    <property type="entry name" value="ResIII"/>
    <property type="match status" value="1"/>
</dbReference>
<dbReference type="SMART" id="SM00490">
    <property type="entry name" value="HELICc"/>
    <property type="match status" value="1"/>
</dbReference>
<evidence type="ECO:0000259" key="1">
    <source>
        <dbReference type="PROSITE" id="PS51192"/>
    </source>
</evidence>
<keyword evidence="3" id="KW-0378">Hydrolase</keyword>
<evidence type="ECO:0000259" key="2">
    <source>
        <dbReference type="PROSITE" id="PS51194"/>
    </source>
</evidence>
<dbReference type="InterPro" id="IPR006935">
    <property type="entry name" value="Helicase/UvrB_N"/>
</dbReference>
<dbReference type="InterPro" id="IPR027417">
    <property type="entry name" value="P-loop_NTPase"/>
</dbReference>
<dbReference type="SMART" id="SM00487">
    <property type="entry name" value="DEXDc"/>
    <property type="match status" value="1"/>
</dbReference>
<keyword evidence="4" id="KW-1185">Reference proteome</keyword>
<dbReference type="PANTHER" id="PTHR47396">
    <property type="entry name" value="TYPE I RESTRICTION ENZYME ECOKI R PROTEIN"/>
    <property type="match status" value="1"/>
</dbReference>
<name>A0ABR8E6Q9_9NOSO</name>
<evidence type="ECO:0000313" key="3">
    <source>
        <dbReference type="EMBL" id="MBD2536205.1"/>
    </source>
</evidence>
<feature type="domain" description="Helicase ATP-binding" evidence="1">
    <location>
        <begin position="20"/>
        <end position="170"/>
    </location>
</feature>
<proteinExistence type="predicted"/>
<reference evidence="3 4" key="1">
    <citation type="journal article" date="2020" name="ISME J.">
        <title>Comparative genomics reveals insights into cyanobacterial evolution and habitat adaptation.</title>
        <authorList>
            <person name="Chen M.Y."/>
            <person name="Teng W.K."/>
            <person name="Zhao L."/>
            <person name="Hu C.X."/>
            <person name="Zhou Y.K."/>
            <person name="Han B.P."/>
            <person name="Song L.R."/>
            <person name="Shu W.S."/>
        </authorList>
    </citation>
    <scope>NUCLEOTIDE SEQUENCE [LARGE SCALE GENOMIC DNA]</scope>
    <source>
        <strain evidence="3 4">FACHB-838</strain>
    </source>
</reference>
<dbReference type="InterPro" id="IPR050742">
    <property type="entry name" value="Helicase_Restrict-Modif_Enz"/>
</dbReference>
<dbReference type="PROSITE" id="PS51192">
    <property type="entry name" value="HELICASE_ATP_BIND_1"/>
    <property type="match status" value="1"/>
</dbReference>
<keyword evidence="3" id="KW-0067">ATP-binding</keyword>
<feature type="non-terminal residue" evidence="3">
    <location>
        <position position="556"/>
    </location>
</feature>
<dbReference type="EMBL" id="JACJSI010000410">
    <property type="protein sequence ID" value="MBD2536205.1"/>
    <property type="molecule type" value="Genomic_DNA"/>
</dbReference>
<dbReference type="PROSITE" id="PS51194">
    <property type="entry name" value="HELICASE_CTER"/>
    <property type="match status" value="1"/>
</dbReference>
<keyword evidence="3" id="KW-0547">Nucleotide-binding</keyword>
<dbReference type="InterPro" id="IPR001650">
    <property type="entry name" value="Helicase_C-like"/>
</dbReference>
<dbReference type="Pfam" id="PF00271">
    <property type="entry name" value="Helicase_C"/>
    <property type="match status" value="1"/>
</dbReference>
<dbReference type="SUPFAM" id="SSF52540">
    <property type="entry name" value="P-loop containing nucleoside triphosphate hydrolases"/>
    <property type="match status" value="1"/>
</dbReference>
<dbReference type="Gene3D" id="3.40.50.300">
    <property type="entry name" value="P-loop containing nucleotide triphosphate hydrolases"/>
    <property type="match status" value="2"/>
</dbReference>
<sequence>MPVTYELRDYQHQWIKDIWNSWEKGNRRVLGQLPTAAGKTVCFAHISHKFFEQGKQVLVIAHRIELISQAAEKLEQIIGEPVGIIKAGVLANPERRIQVASIQTLSRREVLELPMNIGLLILDEAHHATALFYRRLIEHYESAQILGVTATPQRIDGQGFVDLFDDLVIGIDTDKLIQAGYLSNFRLFATNQTISTVGVAKSRGDFRAKELAVAVTSQIGVSEILENYFKYARNLRTVIFACSLEHSRALAAEFSRNYISAEHLDGKTPTQERLEILQRFRNGTTQVITNYEILTEGFDCPNIECVYCVRPTESSTLWLQMLGRVLRTYALKPTAGIIDITDNWKKHGLPDEARKWSLLPKTISETQNKGLIQCKHCTHIFKPLTDELAKIEAEVDEDGVVIQHHQAICPSCGKTIDFTTIENFAMPCFSRIRLRQGFSLELTEIDLSVSAYRLNLVTDTLRRQGLRGASPTKIYSAIFIAFIENITRFTLGDWREIVKMVEPSQSAITKKAWELYKEPFERHKNRILAMSFVEQKKLKQQGSSNVATNVTTIEAL</sequence>
<keyword evidence="3" id="KW-0347">Helicase</keyword>
<accession>A0ABR8E6Q9</accession>
<gene>
    <name evidence="3" type="ORF">H6G97_45670</name>
</gene>
<protein>
    <submittedName>
        <fullName evidence="3">DEAD/DEAH box helicase</fullName>
    </submittedName>
</protein>
<comment type="caution">
    <text evidence="3">The sequence shown here is derived from an EMBL/GenBank/DDBJ whole genome shotgun (WGS) entry which is preliminary data.</text>
</comment>
<dbReference type="PANTHER" id="PTHR47396:SF1">
    <property type="entry name" value="ATP-DEPENDENT HELICASE IRC3-RELATED"/>
    <property type="match status" value="1"/>
</dbReference>
<feature type="domain" description="Helicase C-terminal" evidence="2">
    <location>
        <begin position="224"/>
        <end position="389"/>
    </location>
</feature>